<evidence type="ECO:0000256" key="1">
    <source>
        <dbReference type="SAM" id="SignalP"/>
    </source>
</evidence>
<organism evidence="2 3">
    <name type="scientific">Vogesella amnigena</name>
    <dbReference type="NCBI Taxonomy" id="1507449"/>
    <lineage>
        <taxon>Bacteria</taxon>
        <taxon>Pseudomonadati</taxon>
        <taxon>Pseudomonadota</taxon>
        <taxon>Betaproteobacteria</taxon>
        <taxon>Neisseriales</taxon>
        <taxon>Chromobacteriaceae</taxon>
        <taxon>Vogesella</taxon>
    </lineage>
</organism>
<keyword evidence="1" id="KW-0732">Signal</keyword>
<sequence length="252" mass="27969">MRRLLIATLLLAALPAQADTSLRLVMSDQAGPPYLAGVGRELANPPGLAMELVQQAARHCAVRLEIDRQASLRLLQNLRTGMADAALLLSYNAERGGYAHYPLRDGVPDSRYRLTTLSYSFYVRSDSNIRWDGRVLSGFSGKVGTDLGWSVVKDLEQLGIAVENAVGVPANLGKLRLGRIKVYAAQNIIVDSYLQDRSDLVALTPPIVTKDYFLPFSLAFAASNPQTVQCMWQQIAERRDTLYRQRAKEYEQ</sequence>
<dbReference type="Gene3D" id="3.40.190.10">
    <property type="entry name" value="Periplasmic binding protein-like II"/>
    <property type="match status" value="2"/>
</dbReference>
<dbReference type="RefSeq" id="WP_390281085.1">
    <property type="nucleotide sequence ID" value="NZ_JBHRYH010000045.1"/>
</dbReference>
<evidence type="ECO:0000313" key="3">
    <source>
        <dbReference type="Proteomes" id="UP001595636"/>
    </source>
</evidence>
<name>A0ABV7TXH7_9NEIS</name>
<dbReference type="EMBL" id="JBHRYH010000045">
    <property type="protein sequence ID" value="MFC3627440.1"/>
    <property type="molecule type" value="Genomic_DNA"/>
</dbReference>
<dbReference type="SUPFAM" id="SSF53850">
    <property type="entry name" value="Periplasmic binding protein-like II"/>
    <property type="match status" value="1"/>
</dbReference>
<gene>
    <name evidence="2" type="ORF">ACFOKJ_15075</name>
</gene>
<keyword evidence="3" id="KW-1185">Reference proteome</keyword>
<dbReference type="Proteomes" id="UP001595636">
    <property type="component" value="Unassembled WGS sequence"/>
</dbReference>
<evidence type="ECO:0000313" key="2">
    <source>
        <dbReference type="EMBL" id="MFC3627440.1"/>
    </source>
</evidence>
<reference evidence="3" key="1">
    <citation type="journal article" date="2019" name="Int. J. Syst. Evol. Microbiol.">
        <title>The Global Catalogue of Microorganisms (GCM) 10K type strain sequencing project: providing services to taxonomists for standard genome sequencing and annotation.</title>
        <authorList>
            <consortium name="The Broad Institute Genomics Platform"/>
            <consortium name="The Broad Institute Genome Sequencing Center for Infectious Disease"/>
            <person name="Wu L."/>
            <person name="Ma J."/>
        </authorList>
    </citation>
    <scope>NUCLEOTIDE SEQUENCE [LARGE SCALE GENOMIC DNA]</scope>
    <source>
        <strain evidence="3">KCTC 42195</strain>
    </source>
</reference>
<accession>A0ABV7TXH7</accession>
<feature type="signal peptide" evidence="1">
    <location>
        <begin position="1"/>
        <end position="18"/>
    </location>
</feature>
<feature type="chain" id="PRO_5047067078" description="Solute-binding protein family 3/N-terminal domain-containing protein" evidence="1">
    <location>
        <begin position="19"/>
        <end position="252"/>
    </location>
</feature>
<evidence type="ECO:0008006" key="4">
    <source>
        <dbReference type="Google" id="ProtNLM"/>
    </source>
</evidence>
<proteinExistence type="predicted"/>
<protein>
    <recommendedName>
        <fullName evidence="4">Solute-binding protein family 3/N-terminal domain-containing protein</fullName>
    </recommendedName>
</protein>
<comment type="caution">
    <text evidence="2">The sequence shown here is derived from an EMBL/GenBank/DDBJ whole genome shotgun (WGS) entry which is preliminary data.</text>
</comment>